<organism evidence="1 2">
    <name type="scientific">Flavobacterium hercynium</name>
    <dbReference type="NCBI Taxonomy" id="387094"/>
    <lineage>
        <taxon>Bacteria</taxon>
        <taxon>Pseudomonadati</taxon>
        <taxon>Bacteroidota</taxon>
        <taxon>Flavobacteriia</taxon>
        <taxon>Flavobacteriales</taxon>
        <taxon>Flavobacteriaceae</taxon>
        <taxon>Flavobacterium</taxon>
    </lineage>
</organism>
<evidence type="ECO:0008006" key="3">
    <source>
        <dbReference type="Google" id="ProtNLM"/>
    </source>
</evidence>
<dbReference type="RefSeq" id="WP_089051237.1">
    <property type="nucleotide sequence ID" value="NZ_FXTV01000005.1"/>
</dbReference>
<keyword evidence="2" id="KW-1185">Reference proteome</keyword>
<evidence type="ECO:0000313" key="2">
    <source>
        <dbReference type="Proteomes" id="UP000198345"/>
    </source>
</evidence>
<gene>
    <name evidence="1" type="ORF">B0A66_17955</name>
</gene>
<accession>A0A226GWQ9</accession>
<name>A0A226GWQ9_9FLAO</name>
<evidence type="ECO:0000313" key="1">
    <source>
        <dbReference type="EMBL" id="OXA86365.1"/>
    </source>
</evidence>
<dbReference type="Proteomes" id="UP000198345">
    <property type="component" value="Unassembled WGS sequence"/>
</dbReference>
<proteinExistence type="predicted"/>
<dbReference type="EMBL" id="MUGW01000042">
    <property type="protein sequence ID" value="OXA86365.1"/>
    <property type="molecule type" value="Genomic_DNA"/>
</dbReference>
<dbReference type="AlphaFoldDB" id="A0A226GWQ9"/>
<comment type="caution">
    <text evidence="1">The sequence shown here is derived from an EMBL/GenBank/DDBJ whole genome shotgun (WGS) entry which is preliminary data.</text>
</comment>
<sequence length="152" mass="16928">MKKIFLVAIIAGLSFSCGKKTAEEQKEVQQEEPIQQEVKEDSAAVVVVGNDADENDCKPSTGYTWSALKKECVKLSEVGTELKHADDGKEYTTVAYVIFDGDKAELFLDTQKKAILLERKSEGESWVNGDYILIPWKGYVLKKGDDIIYTGQ</sequence>
<reference evidence="1 2" key="1">
    <citation type="submission" date="2016-11" db="EMBL/GenBank/DDBJ databases">
        <title>Whole genomes of Flavobacteriaceae.</title>
        <authorList>
            <person name="Stine C."/>
            <person name="Li C."/>
            <person name="Tadesse D."/>
        </authorList>
    </citation>
    <scope>NUCLEOTIDE SEQUENCE [LARGE SCALE GENOMIC DNA]</scope>
    <source>
        <strain evidence="1 2">DSM 18292</strain>
    </source>
</reference>
<dbReference type="OrthoDB" id="1099822at2"/>
<protein>
    <recommendedName>
        <fullName evidence="3">Lipoprotein</fullName>
    </recommendedName>
</protein>
<dbReference type="PROSITE" id="PS51257">
    <property type="entry name" value="PROKAR_LIPOPROTEIN"/>
    <property type="match status" value="1"/>
</dbReference>